<protein>
    <submittedName>
        <fullName evidence="6">Arylsulfatase</fullName>
    </submittedName>
</protein>
<keyword evidence="4" id="KW-0106">Calcium</keyword>
<sequence>MARALTGRRIADSHPGFVAYPKPPAGAPNVVVIVLDDVGFAQLGCFGGGIDTPNIDALAMGGLRFNRFHVTAVCSPTRACLMTGRNHHAVGMGMISEMPLGFPGYNARIPKSAAMLPRILRDNGYNTFAVGKWHLAPGGELSASGPMDRWPIAQGFDRFYGYLGAETSQWHPELVRDNTFIDQPRTAADGYHLTEDLADQAIRMILDQRQATPDKPFFCYFATGAAHSPHQVPAAWSDAYRGRFDDGWEAFRRDAFARQLSEGVVPDGTHLTERPSWVPEWASLTAEERRLYARYMEVFAGFMSHADAQIGRVIDFLASRGDLDNTLVLLLSDNGASAEGGPTGTLHASQVTLRGEAEDPVTAMARIEEIGGLRTDNHYPWGWAWAGNTPLRLWKRYSWLGGVRTPMIAHWPARIPDPGSVRNQFCHAVDVFATVLDAVGAEVPGAVDGVTQQPVDGASLLPALLDPEAPSLRRTQYFETFGSRAIYHDGWKATTDRVLPMFGEQERIPGSHDLDDDRWSLFHLDADFSEAHDLADGHPDKVVELNDVWWMEAGRNGVLPLFEGMASMLATHPGEYSPPQRAEYQPGGGPVKSGQLPPMAAGFDLTADIGTPDRAPVEGVLCAQGDAHCGWTLYLLEGRPTVWFTIFGEHVVLRSSDPIQAEKHTVAVSYRPVDGGSVVLSLDGKPVAEAVLPSGPPLATQAIFGSPMTFGGDPGLPVTEDYEAPFLFTGTLTQVAIESHAVPVPPPTDEALRAGLRAD</sequence>
<evidence type="ECO:0000313" key="7">
    <source>
        <dbReference type="Proteomes" id="UP001500466"/>
    </source>
</evidence>
<dbReference type="Proteomes" id="UP001500466">
    <property type="component" value="Unassembled WGS sequence"/>
</dbReference>
<evidence type="ECO:0000256" key="3">
    <source>
        <dbReference type="ARBA" id="ARBA00022801"/>
    </source>
</evidence>
<keyword evidence="3" id="KW-0378">Hydrolase</keyword>
<dbReference type="PANTHER" id="PTHR42693:SF43">
    <property type="entry name" value="BLL2667 PROTEIN"/>
    <property type="match status" value="1"/>
</dbReference>
<dbReference type="InterPro" id="IPR017850">
    <property type="entry name" value="Alkaline_phosphatase_core_sf"/>
</dbReference>
<dbReference type="InterPro" id="IPR000917">
    <property type="entry name" value="Sulfatase_N"/>
</dbReference>
<keyword evidence="7" id="KW-1185">Reference proteome</keyword>
<evidence type="ECO:0000259" key="5">
    <source>
        <dbReference type="Pfam" id="PF00884"/>
    </source>
</evidence>
<comment type="similarity">
    <text evidence="1">Belongs to the sulfatase family.</text>
</comment>
<organism evidence="6 7">
    <name type="scientific">Yinghuangia aomiensis</name>
    <dbReference type="NCBI Taxonomy" id="676205"/>
    <lineage>
        <taxon>Bacteria</taxon>
        <taxon>Bacillati</taxon>
        <taxon>Actinomycetota</taxon>
        <taxon>Actinomycetes</taxon>
        <taxon>Kitasatosporales</taxon>
        <taxon>Streptomycetaceae</taxon>
        <taxon>Yinghuangia</taxon>
    </lineage>
</organism>
<evidence type="ECO:0000256" key="4">
    <source>
        <dbReference type="ARBA" id="ARBA00022837"/>
    </source>
</evidence>
<dbReference type="InterPro" id="IPR050738">
    <property type="entry name" value="Sulfatase"/>
</dbReference>
<dbReference type="PANTHER" id="PTHR42693">
    <property type="entry name" value="ARYLSULFATASE FAMILY MEMBER"/>
    <property type="match status" value="1"/>
</dbReference>
<evidence type="ECO:0000256" key="2">
    <source>
        <dbReference type="ARBA" id="ARBA00022723"/>
    </source>
</evidence>
<dbReference type="EMBL" id="BAABHS010000042">
    <property type="protein sequence ID" value="GAA4991053.1"/>
    <property type="molecule type" value="Genomic_DNA"/>
</dbReference>
<gene>
    <name evidence="6" type="ORF">GCM10023205_73590</name>
</gene>
<accession>A0ABP9I7V4</accession>
<name>A0ABP9I7V4_9ACTN</name>
<dbReference type="Gene3D" id="3.40.720.10">
    <property type="entry name" value="Alkaline Phosphatase, subunit A"/>
    <property type="match status" value="1"/>
</dbReference>
<dbReference type="RefSeq" id="WP_345680184.1">
    <property type="nucleotide sequence ID" value="NZ_BAABHS010000042.1"/>
</dbReference>
<dbReference type="PROSITE" id="PS00523">
    <property type="entry name" value="SULFATASE_1"/>
    <property type="match status" value="1"/>
</dbReference>
<feature type="domain" description="Sulfatase N-terminal" evidence="5">
    <location>
        <begin position="28"/>
        <end position="440"/>
    </location>
</feature>
<evidence type="ECO:0000313" key="6">
    <source>
        <dbReference type="EMBL" id="GAA4991053.1"/>
    </source>
</evidence>
<comment type="caution">
    <text evidence="6">The sequence shown here is derived from an EMBL/GenBank/DDBJ whole genome shotgun (WGS) entry which is preliminary data.</text>
</comment>
<dbReference type="Pfam" id="PF00884">
    <property type="entry name" value="Sulfatase"/>
    <property type="match status" value="1"/>
</dbReference>
<dbReference type="SUPFAM" id="SSF53649">
    <property type="entry name" value="Alkaline phosphatase-like"/>
    <property type="match status" value="1"/>
</dbReference>
<dbReference type="InterPro" id="IPR024607">
    <property type="entry name" value="Sulfatase_CS"/>
</dbReference>
<dbReference type="CDD" id="cd16025">
    <property type="entry name" value="PAS_like"/>
    <property type="match status" value="1"/>
</dbReference>
<dbReference type="PROSITE" id="PS00149">
    <property type="entry name" value="SULFATASE_2"/>
    <property type="match status" value="1"/>
</dbReference>
<reference evidence="7" key="1">
    <citation type="journal article" date="2019" name="Int. J. Syst. Evol. Microbiol.">
        <title>The Global Catalogue of Microorganisms (GCM) 10K type strain sequencing project: providing services to taxonomists for standard genome sequencing and annotation.</title>
        <authorList>
            <consortium name="The Broad Institute Genomics Platform"/>
            <consortium name="The Broad Institute Genome Sequencing Center for Infectious Disease"/>
            <person name="Wu L."/>
            <person name="Ma J."/>
        </authorList>
    </citation>
    <scope>NUCLEOTIDE SEQUENCE [LARGE SCALE GENOMIC DNA]</scope>
    <source>
        <strain evidence="7">JCM 17986</strain>
    </source>
</reference>
<dbReference type="InterPro" id="IPR013320">
    <property type="entry name" value="ConA-like_dom_sf"/>
</dbReference>
<proteinExistence type="inferred from homology"/>
<keyword evidence="2" id="KW-0479">Metal-binding</keyword>
<dbReference type="SUPFAM" id="SSF49899">
    <property type="entry name" value="Concanavalin A-like lectins/glucanases"/>
    <property type="match status" value="1"/>
</dbReference>
<evidence type="ECO:0000256" key="1">
    <source>
        <dbReference type="ARBA" id="ARBA00008779"/>
    </source>
</evidence>
<dbReference type="Gene3D" id="3.30.1120.10">
    <property type="match status" value="1"/>
</dbReference>